<dbReference type="Proteomes" id="UP000515860">
    <property type="component" value="Chromosome"/>
</dbReference>
<evidence type="ECO:0000256" key="3">
    <source>
        <dbReference type="SAM" id="SignalP"/>
    </source>
</evidence>
<evidence type="ECO:0000256" key="1">
    <source>
        <dbReference type="SAM" id="MobiDB-lite"/>
    </source>
</evidence>
<feature type="compositionally biased region" description="Pro residues" evidence="1">
    <location>
        <begin position="237"/>
        <end position="247"/>
    </location>
</feature>
<feature type="compositionally biased region" description="Polar residues" evidence="1">
    <location>
        <begin position="224"/>
        <end position="236"/>
    </location>
</feature>
<protein>
    <submittedName>
        <fullName evidence="4">Uncharacterized protein</fullName>
    </submittedName>
</protein>
<dbReference type="EMBL" id="CP060635">
    <property type="protein sequence ID" value="QNM09405.1"/>
    <property type="molecule type" value="Genomic_DNA"/>
</dbReference>
<name>A0A7G9GF23_9FIRM</name>
<organism evidence="4 5">
    <name type="scientific">Wansuia hejianensis</name>
    <dbReference type="NCBI Taxonomy" id="2763667"/>
    <lineage>
        <taxon>Bacteria</taxon>
        <taxon>Bacillati</taxon>
        <taxon>Bacillota</taxon>
        <taxon>Clostridia</taxon>
        <taxon>Lachnospirales</taxon>
        <taxon>Lachnospiraceae</taxon>
        <taxon>Wansuia</taxon>
    </lineage>
</organism>
<feature type="transmembrane region" description="Helical" evidence="2">
    <location>
        <begin position="256"/>
        <end position="280"/>
    </location>
</feature>
<evidence type="ECO:0000313" key="4">
    <source>
        <dbReference type="EMBL" id="QNM09405.1"/>
    </source>
</evidence>
<keyword evidence="2" id="KW-0472">Membrane</keyword>
<evidence type="ECO:0000313" key="5">
    <source>
        <dbReference type="Proteomes" id="UP000515860"/>
    </source>
</evidence>
<sequence>MNLKKKFSHIILLFPVFLLLLAAPLTAWADVIWTPENSFYESHENECEYIDRQYTAKADTSLYEEPLAPKASDTLEGGATVYVSFVYRDEGGQEWGYAEQYSANQSGWARMSDLTLVYDSKEFMKDHQAELNENASETLEAGDTFYIWTYPESGKRDDSLYTLTSELTFDTAYTDSSGRLWGHCVYWQAIKDFWVCLSAPGNPDIPAAVTPPATEQPAAETPVQPEQTQPASTSSEPPVPTGEPAPNTPLSRQSSISWPLIVLPIVGVIILTCILLKIFWKKKD</sequence>
<reference evidence="4 5" key="1">
    <citation type="submission" date="2020-08" db="EMBL/GenBank/DDBJ databases">
        <authorList>
            <person name="Liu C."/>
            <person name="Sun Q."/>
        </authorList>
    </citation>
    <scope>NUCLEOTIDE SEQUENCE [LARGE SCALE GENOMIC DNA]</scope>
    <source>
        <strain evidence="4 5">NSJ-29</strain>
    </source>
</reference>
<accession>A0A7G9GF23</accession>
<dbReference type="RefSeq" id="WP_118642577.1">
    <property type="nucleotide sequence ID" value="NZ_CP060635.1"/>
</dbReference>
<dbReference type="AlphaFoldDB" id="A0A7G9GF23"/>
<keyword evidence="2" id="KW-1133">Transmembrane helix</keyword>
<keyword evidence="3" id="KW-0732">Signal</keyword>
<feature type="region of interest" description="Disordered" evidence="1">
    <location>
        <begin position="207"/>
        <end position="252"/>
    </location>
</feature>
<feature type="compositionally biased region" description="Low complexity" evidence="1">
    <location>
        <begin position="207"/>
        <end position="223"/>
    </location>
</feature>
<evidence type="ECO:0000256" key="2">
    <source>
        <dbReference type="SAM" id="Phobius"/>
    </source>
</evidence>
<dbReference type="KEGG" id="whj:H9Q79_03720"/>
<keyword evidence="2" id="KW-0812">Transmembrane</keyword>
<gene>
    <name evidence="4" type="ORF">H9Q79_03720</name>
</gene>
<proteinExistence type="predicted"/>
<feature type="signal peptide" evidence="3">
    <location>
        <begin position="1"/>
        <end position="29"/>
    </location>
</feature>
<feature type="chain" id="PRO_5028843947" evidence="3">
    <location>
        <begin position="30"/>
        <end position="284"/>
    </location>
</feature>
<keyword evidence="5" id="KW-1185">Reference proteome</keyword>